<name>A0A177DJ95_ALTAL</name>
<reference evidence="2 3" key="1">
    <citation type="submission" date="2016-05" db="EMBL/GenBank/DDBJ databases">
        <title>Comparative analysis of secretome profiles of manganese(II)-oxidizing ascomycete fungi.</title>
        <authorList>
            <consortium name="DOE Joint Genome Institute"/>
            <person name="Zeiner C.A."/>
            <person name="Purvine S.O."/>
            <person name="Zink E.M."/>
            <person name="Wu S."/>
            <person name="Pasa-Tolic L."/>
            <person name="Chaput D.L."/>
            <person name="Haridas S."/>
            <person name="Grigoriev I.V."/>
            <person name="Santelli C.M."/>
            <person name="Hansel C.M."/>
        </authorList>
    </citation>
    <scope>NUCLEOTIDE SEQUENCE [LARGE SCALE GENOMIC DNA]</scope>
    <source>
        <strain evidence="2 3">SRC1lrK2f</strain>
    </source>
</reference>
<keyword evidence="3" id="KW-1185">Reference proteome</keyword>
<dbReference type="AlphaFoldDB" id="A0A177DJ95"/>
<accession>A0A177DJ95</accession>
<feature type="transmembrane region" description="Helical" evidence="1">
    <location>
        <begin position="391"/>
        <end position="411"/>
    </location>
</feature>
<dbReference type="GeneID" id="29110896"/>
<organism evidence="2 3">
    <name type="scientific">Alternaria alternata</name>
    <name type="common">Alternaria rot fungus</name>
    <name type="synonym">Torula alternata</name>
    <dbReference type="NCBI Taxonomy" id="5599"/>
    <lineage>
        <taxon>Eukaryota</taxon>
        <taxon>Fungi</taxon>
        <taxon>Dikarya</taxon>
        <taxon>Ascomycota</taxon>
        <taxon>Pezizomycotina</taxon>
        <taxon>Dothideomycetes</taxon>
        <taxon>Pleosporomycetidae</taxon>
        <taxon>Pleosporales</taxon>
        <taxon>Pleosporineae</taxon>
        <taxon>Pleosporaceae</taxon>
        <taxon>Alternaria</taxon>
        <taxon>Alternaria sect. Alternaria</taxon>
        <taxon>Alternaria alternata complex</taxon>
    </lineage>
</organism>
<gene>
    <name evidence="2" type="ORF">CC77DRAFT_1021657</name>
</gene>
<dbReference type="Proteomes" id="UP000077248">
    <property type="component" value="Unassembled WGS sequence"/>
</dbReference>
<evidence type="ECO:0000313" key="2">
    <source>
        <dbReference type="EMBL" id="OAG19566.1"/>
    </source>
</evidence>
<protein>
    <submittedName>
        <fullName evidence="2">Uncharacterized protein</fullName>
    </submittedName>
</protein>
<keyword evidence="1" id="KW-0472">Membrane</keyword>
<evidence type="ECO:0000256" key="1">
    <source>
        <dbReference type="SAM" id="Phobius"/>
    </source>
</evidence>
<evidence type="ECO:0000313" key="3">
    <source>
        <dbReference type="Proteomes" id="UP000077248"/>
    </source>
</evidence>
<proteinExistence type="predicted"/>
<dbReference type="EMBL" id="KV441481">
    <property type="protein sequence ID" value="OAG19566.1"/>
    <property type="molecule type" value="Genomic_DNA"/>
</dbReference>
<dbReference type="RefSeq" id="XP_018384987.1">
    <property type="nucleotide sequence ID" value="XM_018525302.1"/>
</dbReference>
<dbReference type="KEGG" id="aalt:CC77DRAFT_1021657"/>
<dbReference type="OMA" id="CHFERER"/>
<sequence length="430" mass="47962">MAILNIGKRGIASGKSPIPPDLTKALLAALVPDPNDQPDVLESDIVFIARFMVRELQQSRAILTSILSSTYKSHCLPDERILWFMTAIAGPLTESANISIDRIVTALITAKVLADDCKEGDRRLLAIRSIFCLLGCLTFLYRPEPVDKSTALDIQMQDCSSFTTRSQQMQGSSRPFFEVVNVFNALGDLRTKQVSSDTSYAESRHATRQALLHPSHFNAAVLTKFGKVTIVWVDSIGAHLDFDAGTKKLSLFRLPSFIRVQSSDGALLPLCYSQYEKARDDRSTCDIAGLAREVLDTYSLLFGNDRRSKAVYRKLMLKASSDGMVDPLLDDLCGLTPWHWASINLSPPRPSIDADLLFPILSARMMKLQVYIESQGARGLRALYRDQRDSYQWWTFWAVIWLGGLNLLFAFTQNVLGSLQVAYAIKALNK</sequence>
<dbReference type="VEuPathDB" id="FungiDB:CC77DRAFT_1021657"/>
<keyword evidence="1" id="KW-0812">Transmembrane</keyword>
<keyword evidence="1" id="KW-1133">Transmembrane helix</keyword>